<feature type="region of interest" description="Disordered" evidence="9">
    <location>
        <begin position="174"/>
        <end position="244"/>
    </location>
</feature>
<dbReference type="GO" id="GO:0003677">
    <property type="term" value="F:DNA binding"/>
    <property type="evidence" value="ECO:0007669"/>
    <property type="project" value="UniProtKB-KW"/>
</dbReference>
<evidence type="ECO:0000256" key="8">
    <source>
        <dbReference type="ARBA" id="ARBA00023242"/>
    </source>
</evidence>
<reference evidence="12 13" key="1">
    <citation type="submission" date="2024-10" db="EMBL/GenBank/DDBJ databases">
        <authorList>
            <person name="Kim D."/>
        </authorList>
    </citation>
    <scope>NUCLEOTIDE SEQUENCE [LARGE SCALE GENOMIC DNA]</scope>
    <source>
        <strain evidence="12">Taebaek</strain>
    </source>
</reference>
<evidence type="ECO:0000256" key="5">
    <source>
        <dbReference type="ARBA" id="ARBA00023125"/>
    </source>
</evidence>
<dbReference type="PANTHER" id="PTHR24085:SF4">
    <property type="entry name" value="NUCLEAR HORMONE RECEPTOR HR38-RELATED"/>
    <property type="match status" value="1"/>
</dbReference>
<feature type="region of interest" description="Disordered" evidence="9">
    <location>
        <begin position="75"/>
        <end position="94"/>
    </location>
</feature>
<gene>
    <name evidence="12" type="ORF">niasHS_002626</name>
</gene>
<proteinExistence type="predicted"/>
<evidence type="ECO:0000313" key="13">
    <source>
        <dbReference type="Proteomes" id="UP001620645"/>
    </source>
</evidence>
<feature type="compositionally biased region" description="Basic and acidic residues" evidence="9">
    <location>
        <begin position="906"/>
        <end position="916"/>
    </location>
</feature>
<dbReference type="SUPFAM" id="SSF57716">
    <property type="entry name" value="Glucocorticoid receptor-like (DNA-binding domain)"/>
    <property type="match status" value="1"/>
</dbReference>
<feature type="domain" description="NR LBD" evidence="11">
    <location>
        <begin position="654"/>
        <end position="888"/>
    </location>
</feature>
<keyword evidence="7" id="KW-0675">Receptor</keyword>
<dbReference type="Proteomes" id="UP001620645">
    <property type="component" value="Unassembled WGS sequence"/>
</dbReference>
<dbReference type="InterPro" id="IPR013088">
    <property type="entry name" value="Znf_NHR/GATA"/>
</dbReference>
<feature type="compositionally biased region" description="Acidic residues" evidence="9">
    <location>
        <begin position="202"/>
        <end position="215"/>
    </location>
</feature>
<dbReference type="InterPro" id="IPR001628">
    <property type="entry name" value="Znf_hrmn_rcpt"/>
</dbReference>
<dbReference type="SUPFAM" id="SSF48508">
    <property type="entry name" value="Nuclear receptor ligand-binding domain"/>
    <property type="match status" value="1"/>
</dbReference>
<feature type="compositionally biased region" description="Basic and acidic residues" evidence="9">
    <location>
        <begin position="183"/>
        <end position="201"/>
    </location>
</feature>
<dbReference type="FunFam" id="3.30.50.10:FF:000116">
    <property type="entry name" value="Nuclear receptor subfamily 4, group A, member 1"/>
    <property type="match status" value="1"/>
</dbReference>
<dbReference type="AlphaFoldDB" id="A0ABD2K2B3"/>
<feature type="compositionally biased region" description="Low complexity" evidence="9">
    <location>
        <begin position="115"/>
        <end position="131"/>
    </location>
</feature>
<dbReference type="PROSITE" id="PS51843">
    <property type="entry name" value="NR_LBD"/>
    <property type="match status" value="1"/>
</dbReference>
<keyword evidence="5" id="KW-0238">DNA-binding</keyword>
<keyword evidence="2" id="KW-0863">Zinc-finger</keyword>
<keyword evidence="3" id="KW-0862">Zinc</keyword>
<keyword evidence="13" id="KW-1185">Reference proteome</keyword>
<feature type="compositionally biased region" description="Low complexity" evidence="9">
    <location>
        <begin position="493"/>
        <end position="518"/>
    </location>
</feature>
<evidence type="ECO:0000256" key="2">
    <source>
        <dbReference type="ARBA" id="ARBA00022771"/>
    </source>
</evidence>
<dbReference type="Gene3D" id="3.30.50.10">
    <property type="entry name" value="Erythroid Transcription Factor GATA-1, subunit A"/>
    <property type="match status" value="1"/>
</dbReference>
<evidence type="ECO:0000256" key="3">
    <source>
        <dbReference type="ARBA" id="ARBA00022833"/>
    </source>
</evidence>
<dbReference type="InterPro" id="IPR000536">
    <property type="entry name" value="Nucl_hrmn_rcpt_lig-bd"/>
</dbReference>
<feature type="region of interest" description="Disordered" evidence="9">
    <location>
        <begin position="109"/>
        <end position="131"/>
    </location>
</feature>
<dbReference type="GO" id="GO:0008270">
    <property type="term" value="F:zinc ion binding"/>
    <property type="evidence" value="ECO:0007669"/>
    <property type="project" value="UniProtKB-KW"/>
</dbReference>
<evidence type="ECO:0000256" key="9">
    <source>
        <dbReference type="SAM" id="MobiDB-lite"/>
    </source>
</evidence>
<dbReference type="PROSITE" id="PS51030">
    <property type="entry name" value="NUCLEAR_REC_DBD_2"/>
    <property type="match status" value="1"/>
</dbReference>
<name>A0ABD2K2B3_HETSC</name>
<sequence>MLLQQSNQLTIPLNCSNSPSASSADSSLFFAAFVPSLGPRRSLSSRRFHISFVQSATFAQFVPLELFGETSLSPLSSPSPSAGDGEVPSSSSIHRLSLSLENRRRRSSAFSADTFAGSTSRASSSSFVSSSVGCGAVFGQTAIRRERNPPLGQLEQELSRSLESLNMDQLFGAQSESAGEGGGGDKSEKKGNQSTEMKGEKEEEEGEEEEAETEEGQNQGQEGQQQGPNQGQHRREEQPQQLPPFLEENFQCIIDMILNEEKQRKVADKQQLSNPMEIQGSSAATSLHLDKAVKREAKQEQSPEGPSSSACTVAGASFDQFPAYRSLFAPSATNSAQMLLKSFDFPSTASSSSSSASLPTMQIPADHFQQQFVSPNFAQNPPKLSSIYQQQFGSSLSSCPPPVTSSSAHQQLSSGGGSGFIASSHPFAQSAANLMRGFSIFSSDSQQFPFPVPPQSLQSVMSGAPSGVPSASLARPTSFPAVLSSPSSSFVAQHQSSASSSGQPAVISSSSPDSPITSNHPAGPMEEGQMHEEPKLCAVCSDYAICQHYGALTCEGCKGFFKRTVQKKSQYVCAGNKNCQIDKRYRSRCQYCRFQKCLEVGMVREIVRYGSLQGRRGRLPSKVKSSSGGIGGSAGTAMPIGMGGGVQPEPAPSPPLPILTIIAKAFAECHSPFHSVSRQNKSLTLSELCSLIDLELQRIYHFARRVPDINELSDFELHTLVLHNFFPMFAVRQAFRWSELKNSRASEDVFLEGGVCCALDDLPAEWRPWFGAVAASAQAFRQLVDWDVVCLASLLVLLLFQVGPNIATFVTQPTIDRFHSTYINALKDHCCSGGTVLQPPKLSRIVSQITHFVSFRQLGVDCLSQSFLRISPSQSLGQLLLHSGGELQPIQQSVGGQGGFYPATAEQRHQQQDERQQSSSSAPSHHHQGHNF</sequence>
<dbReference type="Gene3D" id="1.10.565.10">
    <property type="entry name" value="Retinoid X Receptor"/>
    <property type="match status" value="1"/>
</dbReference>
<feature type="region of interest" description="Disordered" evidence="9">
    <location>
        <begin position="493"/>
        <end position="528"/>
    </location>
</feature>
<evidence type="ECO:0000256" key="1">
    <source>
        <dbReference type="ARBA" id="ARBA00022723"/>
    </source>
</evidence>
<dbReference type="Pfam" id="PF00105">
    <property type="entry name" value="zf-C4"/>
    <property type="match status" value="1"/>
</dbReference>
<dbReference type="PANTHER" id="PTHR24085">
    <property type="entry name" value="NUCLEAR HORMONE RECEPTOR"/>
    <property type="match status" value="1"/>
</dbReference>
<evidence type="ECO:0000256" key="7">
    <source>
        <dbReference type="ARBA" id="ARBA00023170"/>
    </source>
</evidence>
<dbReference type="PROSITE" id="PS00031">
    <property type="entry name" value="NUCLEAR_REC_DBD_1"/>
    <property type="match status" value="1"/>
</dbReference>
<keyword evidence="4" id="KW-0805">Transcription regulation</keyword>
<protein>
    <recommendedName>
        <fullName evidence="14">Nuclear receptor domain-containing protein</fullName>
    </recommendedName>
</protein>
<feature type="region of interest" description="Disordered" evidence="9">
    <location>
        <begin position="292"/>
        <end position="311"/>
    </location>
</feature>
<dbReference type="PRINTS" id="PR00047">
    <property type="entry name" value="STROIDFINGER"/>
</dbReference>
<dbReference type="CDD" id="cd06969">
    <property type="entry name" value="NR_DBD_NGFI-B"/>
    <property type="match status" value="1"/>
</dbReference>
<dbReference type="EMBL" id="JBICCN010000056">
    <property type="protein sequence ID" value="KAL3096910.1"/>
    <property type="molecule type" value="Genomic_DNA"/>
</dbReference>
<feature type="compositionally biased region" description="Polar residues" evidence="9">
    <location>
        <begin position="302"/>
        <end position="311"/>
    </location>
</feature>
<dbReference type="InterPro" id="IPR035500">
    <property type="entry name" value="NHR-like_dom_sf"/>
</dbReference>
<keyword evidence="8" id="KW-0539">Nucleus</keyword>
<evidence type="ECO:0008006" key="14">
    <source>
        <dbReference type="Google" id="ProtNLM"/>
    </source>
</evidence>
<evidence type="ECO:0000259" key="11">
    <source>
        <dbReference type="PROSITE" id="PS51843"/>
    </source>
</evidence>
<evidence type="ECO:0000313" key="12">
    <source>
        <dbReference type="EMBL" id="KAL3096910.1"/>
    </source>
</evidence>
<evidence type="ECO:0000256" key="6">
    <source>
        <dbReference type="ARBA" id="ARBA00023163"/>
    </source>
</evidence>
<feature type="domain" description="Nuclear receptor" evidence="10">
    <location>
        <begin position="534"/>
        <end position="609"/>
    </location>
</feature>
<organism evidence="12 13">
    <name type="scientific">Heterodera schachtii</name>
    <name type="common">Sugarbeet cyst nematode worm</name>
    <name type="synonym">Tylenchus schachtii</name>
    <dbReference type="NCBI Taxonomy" id="97005"/>
    <lineage>
        <taxon>Eukaryota</taxon>
        <taxon>Metazoa</taxon>
        <taxon>Ecdysozoa</taxon>
        <taxon>Nematoda</taxon>
        <taxon>Chromadorea</taxon>
        <taxon>Rhabditida</taxon>
        <taxon>Tylenchina</taxon>
        <taxon>Tylenchomorpha</taxon>
        <taxon>Tylenchoidea</taxon>
        <taxon>Heteroderidae</taxon>
        <taxon>Heteroderinae</taxon>
        <taxon>Heterodera</taxon>
    </lineage>
</organism>
<evidence type="ECO:0000256" key="4">
    <source>
        <dbReference type="ARBA" id="ARBA00023015"/>
    </source>
</evidence>
<feature type="compositionally biased region" description="Low complexity" evidence="9">
    <location>
        <begin position="216"/>
        <end position="231"/>
    </location>
</feature>
<evidence type="ECO:0000259" key="10">
    <source>
        <dbReference type="PROSITE" id="PS51030"/>
    </source>
</evidence>
<keyword evidence="6" id="KW-0804">Transcription</keyword>
<feature type="compositionally biased region" description="Basic and acidic residues" evidence="9">
    <location>
        <begin position="292"/>
        <end position="301"/>
    </location>
</feature>
<accession>A0ABD2K2B3</accession>
<feature type="region of interest" description="Disordered" evidence="9">
    <location>
        <begin position="452"/>
        <end position="471"/>
    </location>
</feature>
<comment type="caution">
    <text evidence="12">The sequence shown here is derived from an EMBL/GenBank/DDBJ whole genome shotgun (WGS) entry which is preliminary data.</text>
</comment>
<dbReference type="SMART" id="SM00399">
    <property type="entry name" value="ZnF_C4"/>
    <property type="match status" value="1"/>
</dbReference>
<feature type="region of interest" description="Disordered" evidence="9">
    <location>
        <begin position="898"/>
        <end position="932"/>
    </location>
</feature>
<keyword evidence="1" id="KW-0479">Metal-binding</keyword>